<dbReference type="EMBL" id="CAXAMN010012880">
    <property type="protein sequence ID" value="CAK9039224.1"/>
    <property type="molecule type" value="Genomic_DNA"/>
</dbReference>
<feature type="transmembrane region" description="Helical" evidence="1">
    <location>
        <begin position="228"/>
        <end position="248"/>
    </location>
</feature>
<protein>
    <submittedName>
        <fullName evidence="2">Uncharacterized protein</fullName>
    </submittedName>
</protein>
<gene>
    <name evidence="2" type="ORF">CCMP2556_LOCUS21330</name>
</gene>
<comment type="caution">
    <text evidence="2">The sequence shown here is derived from an EMBL/GenBank/DDBJ whole genome shotgun (WGS) entry which is preliminary data.</text>
</comment>
<evidence type="ECO:0000256" key="1">
    <source>
        <dbReference type="SAM" id="Phobius"/>
    </source>
</evidence>
<keyword evidence="1" id="KW-1133">Transmembrane helix</keyword>
<keyword evidence="1" id="KW-0472">Membrane</keyword>
<feature type="transmembrane region" description="Helical" evidence="1">
    <location>
        <begin position="365"/>
        <end position="385"/>
    </location>
</feature>
<evidence type="ECO:0000313" key="2">
    <source>
        <dbReference type="EMBL" id="CAK9039224.1"/>
    </source>
</evidence>
<feature type="transmembrane region" description="Helical" evidence="1">
    <location>
        <begin position="6"/>
        <end position="27"/>
    </location>
</feature>
<reference evidence="2 3" key="1">
    <citation type="submission" date="2024-02" db="EMBL/GenBank/DDBJ databases">
        <authorList>
            <person name="Chen Y."/>
            <person name="Shah S."/>
            <person name="Dougan E. K."/>
            <person name="Thang M."/>
            <person name="Chan C."/>
        </authorList>
    </citation>
    <scope>NUCLEOTIDE SEQUENCE [LARGE SCALE GENOMIC DNA]</scope>
</reference>
<evidence type="ECO:0000313" key="3">
    <source>
        <dbReference type="Proteomes" id="UP001642484"/>
    </source>
</evidence>
<dbReference type="Proteomes" id="UP001642484">
    <property type="component" value="Unassembled WGS sequence"/>
</dbReference>
<keyword evidence="1" id="KW-0812">Transmembrane</keyword>
<keyword evidence="3" id="KW-1185">Reference proteome</keyword>
<organism evidence="2 3">
    <name type="scientific">Durusdinium trenchii</name>
    <dbReference type="NCBI Taxonomy" id="1381693"/>
    <lineage>
        <taxon>Eukaryota</taxon>
        <taxon>Sar</taxon>
        <taxon>Alveolata</taxon>
        <taxon>Dinophyceae</taxon>
        <taxon>Suessiales</taxon>
        <taxon>Symbiodiniaceae</taxon>
        <taxon>Durusdinium</taxon>
    </lineage>
</organism>
<sequence length="411" mass="45172">MEWFSAMAMVISGLLLLLCLVGILYLFRVWLQSLCADLDKPAYTLGATDWTRRVCSSCCGDESQEAGLLPACNFSGDEEVVPHPGQEVIDQEEDQEGEKEVEEKTHHLEELIRVRLRWEARLMVVLPMVPFLAAPWTSCTGGMPSWAYGLYLPFLFKAKVLEAVMLQDLNSAADLRSFGFWLWGPLEHLDMFTDGAMPLQAASCDPAATERFVAAFRGSGLSELWTPLAAWLGLSGLMALAFLLATALQQAFSSTLEDSTLMAALGADIAGLHGLSAYFERDASVKNKKVMVVILVKVLAENLPQLFLQSAFFSASFSRFSGWGRLKILMSMGLGIISVLKKLSKLAIDMIFTVWRQPGEPRHEGLCILVAFILPGLGLVAWVLARIIMAHRCASHEWNLATGCAATFSQG</sequence>
<name>A0ABP0LJ49_9DINO</name>
<accession>A0ABP0LJ49</accession>
<proteinExistence type="predicted"/>